<dbReference type="OrthoDB" id="67788at2"/>
<keyword evidence="2" id="KW-0378">Hydrolase</keyword>
<name>A0A1G9A3P3_9BACT</name>
<dbReference type="GO" id="GO:0016567">
    <property type="term" value="P:protein ubiquitination"/>
    <property type="evidence" value="ECO:0007669"/>
    <property type="project" value="TreeGrafter"/>
</dbReference>
<reference evidence="2 3" key="1">
    <citation type="submission" date="2016-10" db="EMBL/GenBank/DDBJ databases">
        <authorList>
            <person name="de Groot N.N."/>
        </authorList>
    </citation>
    <scope>NUCLEOTIDE SEQUENCE [LARGE SCALE GENOMIC DNA]</scope>
    <source>
        <strain evidence="2 3">DSM 25186</strain>
    </source>
</reference>
<dbReference type="STRING" id="1075417.SAMN05421823_102171"/>
<dbReference type="PANTHER" id="PTHR14140:SF27">
    <property type="entry name" value="OS04G0289800 PROTEIN"/>
    <property type="match status" value="1"/>
</dbReference>
<dbReference type="InterPro" id="IPR003615">
    <property type="entry name" value="HNH_nuc"/>
</dbReference>
<dbReference type="PANTHER" id="PTHR14140">
    <property type="entry name" value="E3 UBIQUITIN-PROTEIN LIGASE UHRF-RELATED"/>
    <property type="match status" value="1"/>
</dbReference>
<dbReference type="RefSeq" id="WP_089679615.1">
    <property type="nucleotide sequence ID" value="NZ_FNFO01000002.1"/>
</dbReference>
<keyword evidence="2" id="KW-0255">Endonuclease</keyword>
<dbReference type="GO" id="GO:0004519">
    <property type="term" value="F:endonuclease activity"/>
    <property type="evidence" value="ECO:0007669"/>
    <property type="project" value="UniProtKB-KW"/>
</dbReference>
<dbReference type="InterPro" id="IPR036987">
    <property type="entry name" value="SRA-YDG_sf"/>
</dbReference>
<organism evidence="2 3">
    <name type="scientific">Catalinimonas alkaloidigena</name>
    <dbReference type="NCBI Taxonomy" id="1075417"/>
    <lineage>
        <taxon>Bacteria</taxon>
        <taxon>Pseudomonadati</taxon>
        <taxon>Bacteroidota</taxon>
        <taxon>Cytophagia</taxon>
        <taxon>Cytophagales</taxon>
        <taxon>Catalimonadaceae</taxon>
        <taxon>Catalinimonas</taxon>
    </lineage>
</organism>
<dbReference type="InterPro" id="IPR003105">
    <property type="entry name" value="SRA_YDG"/>
</dbReference>
<keyword evidence="3" id="KW-1185">Reference proteome</keyword>
<dbReference type="Proteomes" id="UP000198510">
    <property type="component" value="Unassembled WGS sequence"/>
</dbReference>
<dbReference type="Gene3D" id="1.10.30.50">
    <property type="match status" value="1"/>
</dbReference>
<dbReference type="PROSITE" id="PS51015">
    <property type="entry name" value="YDG"/>
    <property type="match status" value="1"/>
</dbReference>
<protein>
    <submittedName>
        <fullName evidence="2">Putative restriction endonuclease</fullName>
    </submittedName>
</protein>
<dbReference type="GO" id="GO:0061630">
    <property type="term" value="F:ubiquitin protein ligase activity"/>
    <property type="evidence" value="ECO:0007669"/>
    <property type="project" value="TreeGrafter"/>
</dbReference>
<dbReference type="Pfam" id="PF13391">
    <property type="entry name" value="HNH_2"/>
    <property type="match status" value="1"/>
</dbReference>
<evidence type="ECO:0000313" key="2">
    <source>
        <dbReference type="EMBL" id="SDK21867.1"/>
    </source>
</evidence>
<feature type="domain" description="YDG" evidence="1">
    <location>
        <begin position="1"/>
        <end position="141"/>
    </location>
</feature>
<dbReference type="Pfam" id="PF02182">
    <property type="entry name" value="SAD_SRA"/>
    <property type="match status" value="1"/>
</dbReference>
<accession>A0A1G9A3P3</accession>
<keyword evidence="2" id="KW-0540">Nuclease</keyword>
<dbReference type="SMART" id="SM00466">
    <property type="entry name" value="SRA"/>
    <property type="match status" value="1"/>
</dbReference>
<dbReference type="AlphaFoldDB" id="A0A1G9A3P3"/>
<dbReference type="CDD" id="cd00085">
    <property type="entry name" value="HNHc"/>
    <property type="match status" value="1"/>
</dbReference>
<dbReference type="InterPro" id="IPR045134">
    <property type="entry name" value="UHRF1/2-like"/>
</dbReference>
<gene>
    <name evidence="2" type="ORF">SAMN05421823_102171</name>
</gene>
<evidence type="ECO:0000313" key="3">
    <source>
        <dbReference type="Proteomes" id="UP000198510"/>
    </source>
</evidence>
<dbReference type="InterPro" id="IPR015947">
    <property type="entry name" value="PUA-like_sf"/>
</dbReference>
<dbReference type="SMART" id="SM00507">
    <property type="entry name" value="HNHc"/>
    <property type="match status" value="1"/>
</dbReference>
<dbReference type="GO" id="GO:0044027">
    <property type="term" value="P:negative regulation of gene expression via chromosomal CpG island methylation"/>
    <property type="evidence" value="ECO:0007669"/>
    <property type="project" value="TreeGrafter"/>
</dbReference>
<evidence type="ECO:0000259" key="1">
    <source>
        <dbReference type="PROSITE" id="PS51015"/>
    </source>
</evidence>
<dbReference type="EMBL" id="FNFO01000002">
    <property type="protein sequence ID" value="SDK21867.1"/>
    <property type="molecule type" value="Genomic_DNA"/>
</dbReference>
<dbReference type="SUPFAM" id="SSF88697">
    <property type="entry name" value="PUA domain-like"/>
    <property type="match status" value="1"/>
</dbReference>
<proteinExistence type="predicted"/>
<dbReference type="Gene3D" id="2.30.280.10">
    <property type="entry name" value="SRA-YDG"/>
    <property type="match status" value="1"/>
</dbReference>
<sequence>MPGYPEGYEFQSRLELSLSGVHAPRQAGISGNQQEGADSVVISGGYEDDEDYGDEIIYTGHGGRDLNTGKQGTDQLLHRNNLALAKNCQTGLPVRVIRGKRPSSRFAPQEGYRYDGLFRVEAYWKERGRSGFLIWRFRLRKIEPPSVATLQEPSATYGSPQRLSTVVQRIVRDTAQGRSLKALYQFQCQVCGVAVPTTAGGYAEAAHIRPLGRPHAGPDVLENLLCLCPNHHVMLDFGGFGIADDFSLLSLSGSLLLHPKHSLGREFLQYHRDHIYQ</sequence>